<proteinExistence type="inferred from homology"/>
<gene>
    <name evidence="9" type="primary">PSENEN_0</name>
    <name evidence="10" type="synonym">PSENEN_1</name>
    <name evidence="9" type="ORF">g.14706</name>
    <name evidence="10" type="ORF">g.14707</name>
</gene>
<keyword evidence="5" id="KW-0914">Notch signaling pathway</keyword>
<evidence type="ECO:0000256" key="3">
    <source>
        <dbReference type="ARBA" id="ARBA00018306"/>
    </source>
</evidence>
<dbReference type="AlphaFoldDB" id="A0A6G1S7S2"/>
<comment type="similarity">
    <text evidence="2">Belongs to the PEN-2 family.</text>
</comment>
<keyword evidence="7 8" id="KW-0472">Membrane</keyword>
<evidence type="ECO:0000256" key="2">
    <source>
        <dbReference type="ARBA" id="ARBA00009607"/>
    </source>
</evidence>
<accession>A0A6G1S7S2</accession>
<dbReference type="EMBL" id="GGYP01007353">
    <property type="protein sequence ID" value="MDE52124.1"/>
    <property type="molecule type" value="Transcribed_RNA"/>
</dbReference>
<keyword evidence="4 8" id="KW-0812">Transmembrane</keyword>
<dbReference type="GO" id="GO:0070765">
    <property type="term" value="C:gamma-secretase complex"/>
    <property type="evidence" value="ECO:0007669"/>
    <property type="project" value="TreeGrafter"/>
</dbReference>
<feature type="transmembrane region" description="Helical" evidence="8">
    <location>
        <begin position="18"/>
        <end position="36"/>
    </location>
</feature>
<dbReference type="InterPro" id="IPR019379">
    <property type="entry name" value="Gamma_Secretase_Asp_P_PEN2"/>
</dbReference>
<dbReference type="Pfam" id="PF10251">
    <property type="entry name" value="PEN-2"/>
    <property type="match status" value="1"/>
</dbReference>
<keyword evidence="6 8" id="KW-1133">Transmembrane helix</keyword>
<evidence type="ECO:0000313" key="10">
    <source>
        <dbReference type="EMBL" id="MDE52124.1"/>
    </source>
</evidence>
<dbReference type="GO" id="GO:0007219">
    <property type="term" value="P:Notch signaling pathway"/>
    <property type="evidence" value="ECO:0007669"/>
    <property type="project" value="UniProtKB-KW"/>
</dbReference>
<dbReference type="EMBL" id="GGYP01001231">
    <property type="protein sequence ID" value="MDE46002.1"/>
    <property type="molecule type" value="Transcribed_RNA"/>
</dbReference>
<evidence type="ECO:0000256" key="4">
    <source>
        <dbReference type="ARBA" id="ARBA00022692"/>
    </source>
</evidence>
<reference evidence="9" key="1">
    <citation type="submission" date="2018-10" db="EMBL/GenBank/DDBJ databases">
        <title>Transcriptome assembly of Aceria tosichella (Wheat curl mite) Type 2.</title>
        <authorList>
            <person name="Scully E.D."/>
            <person name="Geib S.M."/>
            <person name="Palmer N.A."/>
            <person name="Gupta A.K."/>
            <person name="Sarath G."/>
            <person name="Tatineni S."/>
        </authorList>
    </citation>
    <scope>NUCLEOTIDE SEQUENCE</scope>
    <source>
        <strain evidence="9">LincolnNE</strain>
    </source>
</reference>
<evidence type="ECO:0000256" key="1">
    <source>
        <dbReference type="ARBA" id="ARBA00004141"/>
    </source>
</evidence>
<evidence type="ECO:0000313" key="9">
    <source>
        <dbReference type="EMBL" id="MDE46002.1"/>
    </source>
</evidence>
<dbReference type="PANTHER" id="PTHR16318:SF0">
    <property type="entry name" value="GAMMA-SECRETASE SUBUNIT PEN-2"/>
    <property type="match status" value="1"/>
</dbReference>
<evidence type="ECO:0000256" key="7">
    <source>
        <dbReference type="ARBA" id="ARBA00023136"/>
    </source>
</evidence>
<name>A0A6G1S7S2_9ACAR</name>
<dbReference type="PANTHER" id="PTHR16318">
    <property type="entry name" value="GAMMA-SECRETASE SUBUNIT PEN-2"/>
    <property type="match status" value="1"/>
</dbReference>
<comment type="subcellular location">
    <subcellularLocation>
        <location evidence="1">Membrane</location>
        <topology evidence="1">Multi-pass membrane protein</topology>
    </subcellularLocation>
</comment>
<evidence type="ECO:0000256" key="6">
    <source>
        <dbReference type="ARBA" id="ARBA00022989"/>
    </source>
</evidence>
<sequence length="101" mass="11978">MDLSRVSDVEKLNLCKRYFIGGFFALPLLWLVNVIWFSQQAFMRTWFKEQQQIRFYVSGSIVGFFVYMIPIIAWAIYFQQHRVEMGKWGQSISFITPAGRP</sequence>
<feature type="transmembrane region" description="Helical" evidence="8">
    <location>
        <begin position="56"/>
        <end position="78"/>
    </location>
</feature>
<evidence type="ECO:0000256" key="8">
    <source>
        <dbReference type="SAM" id="Phobius"/>
    </source>
</evidence>
<organism evidence="9">
    <name type="scientific">Aceria tosichella</name>
    <name type="common">wheat curl mite</name>
    <dbReference type="NCBI Taxonomy" id="561515"/>
    <lineage>
        <taxon>Eukaryota</taxon>
        <taxon>Metazoa</taxon>
        <taxon>Ecdysozoa</taxon>
        <taxon>Arthropoda</taxon>
        <taxon>Chelicerata</taxon>
        <taxon>Arachnida</taxon>
        <taxon>Acari</taxon>
        <taxon>Acariformes</taxon>
        <taxon>Trombidiformes</taxon>
        <taxon>Prostigmata</taxon>
        <taxon>Eupodina</taxon>
        <taxon>Eriophyoidea</taxon>
        <taxon>Eriophyidae</taxon>
        <taxon>Eriophyinae</taxon>
        <taxon>Aceriini</taxon>
        <taxon>Aceria</taxon>
    </lineage>
</organism>
<dbReference type="GO" id="GO:0007220">
    <property type="term" value="P:Notch receptor processing"/>
    <property type="evidence" value="ECO:0007669"/>
    <property type="project" value="TreeGrafter"/>
</dbReference>
<protein>
    <recommendedName>
        <fullName evidence="3">Gamma-secretase subunit PEN-2</fullName>
    </recommendedName>
</protein>
<evidence type="ECO:0000256" key="5">
    <source>
        <dbReference type="ARBA" id="ARBA00022976"/>
    </source>
</evidence>